<dbReference type="EMBL" id="JAHDYR010000028">
    <property type="protein sequence ID" value="KAG9392989.1"/>
    <property type="molecule type" value="Genomic_DNA"/>
</dbReference>
<proteinExistence type="predicted"/>
<feature type="region of interest" description="Disordered" evidence="1">
    <location>
        <begin position="134"/>
        <end position="160"/>
    </location>
</feature>
<gene>
    <name evidence="2" type="ORF">J8273_5583</name>
</gene>
<reference evidence="2" key="1">
    <citation type="submission" date="2021-05" db="EMBL/GenBank/DDBJ databases">
        <title>A free-living protist that lacks canonical eukaryotic 1 DNA replication and segregation systems.</title>
        <authorList>
            <person name="Salas-Leiva D.E."/>
            <person name="Tromer E.C."/>
            <person name="Curtis B.A."/>
            <person name="Jerlstrom-Hultqvist J."/>
            <person name="Kolisko M."/>
            <person name="Yi Z."/>
            <person name="Salas-Leiva J.S."/>
            <person name="Gallot-Lavallee L."/>
            <person name="Kops G.J.P.L."/>
            <person name="Archibald J.M."/>
            <person name="Simpson A.G.B."/>
            <person name="Roger A.J."/>
        </authorList>
    </citation>
    <scope>NUCLEOTIDE SEQUENCE</scope>
    <source>
        <strain evidence="2">BICM</strain>
    </source>
</reference>
<keyword evidence="3" id="KW-1185">Reference proteome</keyword>
<feature type="region of interest" description="Disordered" evidence="1">
    <location>
        <begin position="35"/>
        <end position="77"/>
    </location>
</feature>
<accession>A0A8J6B2Q4</accession>
<dbReference type="Proteomes" id="UP000717585">
    <property type="component" value="Unassembled WGS sequence"/>
</dbReference>
<feature type="compositionally biased region" description="Basic residues" evidence="1">
    <location>
        <begin position="134"/>
        <end position="143"/>
    </location>
</feature>
<evidence type="ECO:0000256" key="1">
    <source>
        <dbReference type="SAM" id="MobiDB-lite"/>
    </source>
</evidence>
<organism evidence="2 3">
    <name type="scientific">Carpediemonas membranifera</name>
    <dbReference type="NCBI Taxonomy" id="201153"/>
    <lineage>
        <taxon>Eukaryota</taxon>
        <taxon>Metamonada</taxon>
        <taxon>Carpediemonas-like organisms</taxon>
        <taxon>Carpediemonas</taxon>
    </lineage>
</organism>
<evidence type="ECO:0000313" key="3">
    <source>
        <dbReference type="Proteomes" id="UP000717585"/>
    </source>
</evidence>
<name>A0A8J6B2Q4_9EUKA</name>
<evidence type="ECO:0000313" key="2">
    <source>
        <dbReference type="EMBL" id="KAG9392989.1"/>
    </source>
</evidence>
<sequence>MNATKQSEWAYFLVKTWENKADDLQRAATRYLAADRRTAVPTAPRSTAAPPRPTQTAQRRQTQRPLTIGRDATGPIVRPDLAGMVGRSSIPGEAQALFANRLENLCKNAVNSQGVEQQKAMKQLAELALALVKKRGGRKRRKRTVSERLRAGLDPSLLPA</sequence>
<comment type="caution">
    <text evidence="2">The sequence shown here is derived from an EMBL/GenBank/DDBJ whole genome shotgun (WGS) entry which is preliminary data.</text>
</comment>
<protein>
    <submittedName>
        <fullName evidence="2">Uncharacterized protein</fullName>
    </submittedName>
</protein>
<feature type="compositionally biased region" description="Low complexity" evidence="1">
    <location>
        <begin position="39"/>
        <end position="65"/>
    </location>
</feature>
<dbReference type="AlphaFoldDB" id="A0A8J6B2Q4"/>